<dbReference type="Proteomes" id="UP001518989">
    <property type="component" value="Unassembled WGS sequence"/>
</dbReference>
<dbReference type="RefSeq" id="WP_207415558.1">
    <property type="nucleotide sequence ID" value="NZ_CP061177.1"/>
</dbReference>
<evidence type="ECO:0000313" key="2">
    <source>
        <dbReference type="Proteomes" id="UP001518989"/>
    </source>
</evidence>
<protein>
    <recommendedName>
        <fullName evidence="3">DUF47 family protein</fullName>
    </recommendedName>
</protein>
<evidence type="ECO:0000313" key="1">
    <source>
        <dbReference type="EMBL" id="MBO1078115.1"/>
    </source>
</evidence>
<accession>A0ABS3KKX1</accession>
<keyword evidence="2" id="KW-1185">Reference proteome</keyword>
<evidence type="ECO:0008006" key="3">
    <source>
        <dbReference type="Google" id="ProtNLM"/>
    </source>
</evidence>
<organism evidence="1 2">
    <name type="scientific">Roseomonas haemaphysalidis</name>
    <dbReference type="NCBI Taxonomy" id="2768162"/>
    <lineage>
        <taxon>Bacteria</taxon>
        <taxon>Pseudomonadati</taxon>
        <taxon>Pseudomonadota</taxon>
        <taxon>Alphaproteobacteria</taxon>
        <taxon>Acetobacterales</taxon>
        <taxon>Roseomonadaceae</taxon>
        <taxon>Roseomonas</taxon>
    </lineage>
</organism>
<proteinExistence type="predicted"/>
<comment type="caution">
    <text evidence="1">The sequence shown here is derived from an EMBL/GenBank/DDBJ whole genome shotgun (WGS) entry which is preliminary data.</text>
</comment>
<reference evidence="1 2" key="1">
    <citation type="submission" date="2020-09" db="EMBL/GenBank/DDBJ databases">
        <title>Roseomonas.</title>
        <authorList>
            <person name="Zhu W."/>
        </authorList>
    </citation>
    <scope>NUCLEOTIDE SEQUENCE [LARGE SCALE GENOMIC DNA]</scope>
    <source>
        <strain evidence="1 2">573</strain>
    </source>
</reference>
<dbReference type="EMBL" id="JACTNG010000002">
    <property type="protein sequence ID" value="MBO1078115.1"/>
    <property type="molecule type" value="Genomic_DNA"/>
</dbReference>
<sequence>MRYGDDRQFDTIVRHLSRIATGQARVPGEMRELLDMTQRGIDQKEQRMESEIKHSLRRVGEVLDQSARDMSLTEEEHARLNTTLCDAAGRGSRIAYAGASHAAHFCLTSRSFF</sequence>
<gene>
    <name evidence="1" type="ORF">IAI61_03660</name>
</gene>
<name>A0ABS3KKX1_9PROT</name>